<comment type="cofactor">
    <cofactor evidence="1">
        <name>Mg(2+)</name>
        <dbReference type="ChEBI" id="CHEBI:18420"/>
    </cofactor>
    <text evidence="1">Binds 2 magnesium ions per subunit.</text>
</comment>
<keyword evidence="2" id="KW-0378">Hydrolase</keyword>
<dbReference type="InterPro" id="IPR050792">
    <property type="entry name" value="ADP-ribosylglycohydrolase"/>
</dbReference>
<proteinExistence type="predicted"/>
<name>A0A6L8SY74_9FIRM</name>
<feature type="binding site" evidence="1">
    <location>
        <position position="221"/>
    </location>
    <ligand>
        <name>Mg(2+)</name>
        <dbReference type="ChEBI" id="CHEBI:18420"/>
        <label>1</label>
    </ligand>
</feature>
<feature type="binding site" evidence="1">
    <location>
        <position position="39"/>
    </location>
    <ligand>
        <name>Mg(2+)</name>
        <dbReference type="ChEBI" id="CHEBI:18420"/>
        <label>1</label>
    </ligand>
</feature>
<dbReference type="Gene3D" id="1.10.4080.10">
    <property type="entry name" value="ADP-ribosylation/Crystallin J1"/>
    <property type="match status" value="1"/>
</dbReference>
<dbReference type="RefSeq" id="WP_161233393.1">
    <property type="nucleotide sequence ID" value="NZ_WWVI01000022.1"/>
</dbReference>
<evidence type="ECO:0000313" key="3">
    <source>
        <dbReference type="Proteomes" id="UP000477285"/>
    </source>
</evidence>
<dbReference type="GO" id="GO:0016787">
    <property type="term" value="F:hydrolase activity"/>
    <property type="evidence" value="ECO:0007669"/>
    <property type="project" value="UniProtKB-KW"/>
</dbReference>
<evidence type="ECO:0000256" key="1">
    <source>
        <dbReference type="PIRSR" id="PIRSR605502-1"/>
    </source>
</evidence>
<dbReference type="InterPro" id="IPR036705">
    <property type="entry name" value="Ribosyl_crysJ1_sf"/>
</dbReference>
<dbReference type="EMBL" id="WWVQ01000005">
    <property type="protein sequence ID" value="MZL32279.1"/>
    <property type="molecule type" value="Genomic_DNA"/>
</dbReference>
<feature type="binding site" evidence="1">
    <location>
        <position position="218"/>
    </location>
    <ligand>
        <name>Mg(2+)</name>
        <dbReference type="ChEBI" id="CHEBI:18420"/>
        <label>1</label>
    </ligand>
</feature>
<keyword evidence="1" id="KW-0460">Magnesium</keyword>
<dbReference type="GO" id="GO:0046872">
    <property type="term" value="F:metal ion binding"/>
    <property type="evidence" value="ECO:0007669"/>
    <property type="project" value="UniProtKB-KW"/>
</dbReference>
<sequence>MAIIGAILGDIAGSQYEFGRPINLDWKNCKLFTDRCYFTDDTVMTLAAKLAILNNKSFTESYREWGRKYPNAGYGNNFETWLRYDDKTAYGSFGNGSAMRCSYIGEHFNTEKEVIEWATKSAECTHNHPEGIKGAVVTAMCIYMARTGVTKEEIYEYAKKNYPKDDYQYSVEYKIEDYRKIYQWNETCQGSVPVAIRCFLESGDYESFLRNVFSLKCDMDTLCAIGGGIAEEFYHGTGLNNDYLLGHYLNRQLYRIVEM</sequence>
<dbReference type="PANTHER" id="PTHR16222">
    <property type="entry name" value="ADP-RIBOSYLGLYCOHYDROLASE"/>
    <property type="match status" value="1"/>
</dbReference>
<reference evidence="2 3" key="1">
    <citation type="journal article" date="2019" name="Nat. Med.">
        <title>A library of human gut bacterial isolates paired with longitudinal multiomics data enables mechanistic microbiome research.</title>
        <authorList>
            <person name="Poyet M."/>
            <person name="Groussin M."/>
            <person name="Gibbons S.M."/>
            <person name="Avila-Pacheco J."/>
            <person name="Jiang X."/>
            <person name="Kearney S.M."/>
            <person name="Perrotta A.R."/>
            <person name="Berdy B."/>
            <person name="Zhao S."/>
            <person name="Lieberman T.D."/>
            <person name="Swanson P.K."/>
            <person name="Smith M."/>
            <person name="Roesemann S."/>
            <person name="Alexander J.E."/>
            <person name="Rich S.A."/>
            <person name="Livny J."/>
            <person name="Vlamakis H."/>
            <person name="Clish C."/>
            <person name="Bullock K."/>
            <person name="Deik A."/>
            <person name="Scott J."/>
            <person name="Pierce K.A."/>
            <person name="Xavier R.J."/>
            <person name="Alm E.J."/>
        </authorList>
    </citation>
    <scope>NUCLEOTIDE SEQUENCE [LARGE SCALE GENOMIC DNA]</scope>
    <source>
        <strain evidence="2 3">BIOML-A1</strain>
    </source>
</reference>
<dbReference type="Pfam" id="PF03747">
    <property type="entry name" value="ADP_ribosyl_GH"/>
    <property type="match status" value="1"/>
</dbReference>
<accession>A0A6L8SY74</accession>
<gene>
    <name evidence="2" type="ORF">GT728_03470</name>
</gene>
<dbReference type="Proteomes" id="UP000477285">
    <property type="component" value="Unassembled WGS sequence"/>
</dbReference>
<evidence type="ECO:0000313" key="2">
    <source>
        <dbReference type="EMBL" id="MZL32279.1"/>
    </source>
</evidence>
<dbReference type="PANTHER" id="PTHR16222:SF12">
    <property type="entry name" value="ADP-RIBOSYLGLYCOHYDROLASE-RELATED"/>
    <property type="match status" value="1"/>
</dbReference>
<feature type="binding site" evidence="1">
    <location>
        <position position="41"/>
    </location>
    <ligand>
        <name>Mg(2+)</name>
        <dbReference type="ChEBI" id="CHEBI:18420"/>
        <label>1</label>
    </ligand>
</feature>
<organism evidence="2 3">
    <name type="scientific">Blautia wexlerae</name>
    <dbReference type="NCBI Taxonomy" id="418240"/>
    <lineage>
        <taxon>Bacteria</taxon>
        <taxon>Bacillati</taxon>
        <taxon>Bacillota</taxon>
        <taxon>Clostridia</taxon>
        <taxon>Lachnospirales</taxon>
        <taxon>Lachnospiraceae</taxon>
        <taxon>Blautia</taxon>
    </lineage>
</organism>
<comment type="caution">
    <text evidence="2">The sequence shown here is derived from an EMBL/GenBank/DDBJ whole genome shotgun (WGS) entry which is preliminary data.</text>
</comment>
<protein>
    <submittedName>
        <fullName evidence="2">ADP-ribosylglycohydrolase family protein</fullName>
    </submittedName>
</protein>
<dbReference type="AlphaFoldDB" id="A0A6L8SY74"/>
<dbReference type="SUPFAM" id="SSF101478">
    <property type="entry name" value="ADP-ribosylglycohydrolase"/>
    <property type="match status" value="1"/>
</dbReference>
<feature type="binding site" evidence="1">
    <location>
        <position position="40"/>
    </location>
    <ligand>
        <name>Mg(2+)</name>
        <dbReference type="ChEBI" id="CHEBI:18420"/>
        <label>1</label>
    </ligand>
</feature>
<keyword evidence="1" id="KW-0479">Metal-binding</keyword>
<dbReference type="InterPro" id="IPR005502">
    <property type="entry name" value="Ribosyl_crysJ1"/>
</dbReference>
<feature type="binding site" evidence="1">
    <location>
        <position position="220"/>
    </location>
    <ligand>
        <name>Mg(2+)</name>
        <dbReference type="ChEBI" id="CHEBI:18420"/>
        <label>1</label>
    </ligand>
</feature>